<dbReference type="Pfam" id="PF05709">
    <property type="entry name" value="Sipho_tail"/>
    <property type="match status" value="1"/>
</dbReference>
<gene>
    <name evidence="2" type="ORF">KTH90_19880</name>
</gene>
<sequence>MKKIVCRNDNGLSALFMYDHEQTEYFLESCDGIYTVKNKVNRSQNATTDGSTYNGEGLEERNIVITANIIRNYRENREYLARVFKIHSEGTFIHEENGTKREIKYRVESIEVSEIGVIRTAVISLICTDPYFTDGEEITVEMSQWYDEWEFELEIPESGIEFGHRETETIKQIDNESTRDVGLTITLEADDYVVNPTIYNQTTDETLKLLCTMEPYDIIIIKTIEGNITIELIRGGIVIDYNYTVDEDNDGYIQLQIGRNVVKYDADEGVEYLNVKLEYSNKYIFA</sequence>
<keyword evidence="3" id="KW-1185">Reference proteome</keyword>
<accession>A0ABS6KCM7</accession>
<protein>
    <submittedName>
        <fullName evidence="2">Phage tail family protein</fullName>
    </submittedName>
</protein>
<organism evidence="2 3">
    <name type="scientific">Diplocloster modestus</name>
    <dbReference type="NCBI Taxonomy" id="2850322"/>
    <lineage>
        <taxon>Bacteria</taxon>
        <taxon>Bacillati</taxon>
        <taxon>Bacillota</taxon>
        <taxon>Clostridia</taxon>
        <taxon>Lachnospirales</taxon>
        <taxon>Lachnospiraceae</taxon>
        <taxon>Diplocloster</taxon>
    </lineage>
</organism>
<evidence type="ECO:0000259" key="1">
    <source>
        <dbReference type="Pfam" id="PF05709"/>
    </source>
</evidence>
<comment type="caution">
    <text evidence="2">The sequence shown here is derived from an EMBL/GenBank/DDBJ whole genome shotgun (WGS) entry which is preliminary data.</text>
</comment>
<evidence type="ECO:0000313" key="3">
    <source>
        <dbReference type="Proteomes" id="UP001314681"/>
    </source>
</evidence>
<reference evidence="2 3" key="1">
    <citation type="submission" date="2021-06" db="EMBL/GenBank/DDBJ databases">
        <title>Description of novel taxa of the family Lachnospiraceae.</title>
        <authorList>
            <person name="Chaplin A.V."/>
            <person name="Sokolova S.R."/>
            <person name="Pikina A.P."/>
            <person name="Korzhanova M."/>
            <person name="Belova V."/>
            <person name="Korostin D."/>
            <person name="Efimov B.A."/>
        </authorList>
    </citation>
    <scope>NUCLEOTIDE SEQUENCE [LARGE SCALE GENOMIC DNA]</scope>
    <source>
        <strain evidence="2 3">ASD4241</strain>
    </source>
</reference>
<evidence type="ECO:0000313" key="2">
    <source>
        <dbReference type="EMBL" id="MBU9728266.1"/>
    </source>
</evidence>
<dbReference type="RefSeq" id="WP_238727324.1">
    <property type="nucleotide sequence ID" value="NZ_JAHQCX010000018.1"/>
</dbReference>
<dbReference type="EMBL" id="JAHQCX010000018">
    <property type="protein sequence ID" value="MBU9728266.1"/>
    <property type="molecule type" value="Genomic_DNA"/>
</dbReference>
<dbReference type="InterPro" id="IPR008841">
    <property type="entry name" value="Siphovirus-type_tail_N"/>
</dbReference>
<feature type="domain" description="Siphovirus-type tail component RIFT-related" evidence="1">
    <location>
        <begin position="22"/>
        <end position="127"/>
    </location>
</feature>
<proteinExistence type="predicted"/>
<dbReference type="Proteomes" id="UP001314681">
    <property type="component" value="Unassembled WGS sequence"/>
</dbReference>
<name>A0ABS6KCM7_9FIRM</name>